<evidence type="ECO:0000313" key="1">
    <source>
        <dbReference type="EMBL" id="DAE32934.1"/>
    </source>
</evidence>
<proteinExistence type="predicted"/>
<sequence>MWKNLCMSVRNQVSSASKNLYHTFLWKLFEGYCHYDT</sequence>
<dbReference type="EMBL" id="BK059130">
    <property type="protein sequence ID" value="DAE32934.1"/>
    <property type="molecule type" value="Genomic_DNA"/>
</dbReference>
<accession>A0A8S5RNQ2</accession>
<organism evidence="1">
    <name type="scientific">virus sp. ctBS918</name>
    <dbReference type="NCBI Taxonomy" id="2825807"/>
    <lineage>
        <taxon>Viruses</taxon>
    </lineage>
</organism>
<reference evidence="1" key="1">
    <citation type="journal article" date="2021" name="Proc. Natl. Acad. Sci. U.S.A.">
        <title>A Catalog of Tens of Thousands of Viruses from Human Metagenomes Reveals Hidden Associations with Chronic Diseases.</title>
        <authorList>
            <person name="Tisza M.J."/>
            <person name="Buck C.B."/>
        </authorList>
    </citation>
    <scope>NUCLEOTIDE SEQUENCE</scope>
    <source>
        <strain evidence="1">CtBS918</strain>
    </source>
</reference>
<protein>
    <submittedName>
        <fullName evidence="1">Uncharacterized protein</fullName>
    </submittedName>
</protein>
<name>A0A8S5RNQ2_9VIRU</name>